<keyword evidence="3" id="KW-1185">Reference proteome</keyword>
<dbReference type="Pfam" id="PF00583">
    <property type="entry name" value="Acetyltransf_1"/>
    <property type="match status" value="1"/>
</dbReference>
<accession>A0ABX1PG88</accession>
<reference evidence="2 3" key="1">
    <citation type="submission" date="2018-06" db="EMBL/GenBank/DDBJ databases">
        <title>Comparative genomics of Brasilonema spp. strains.</title>
        <authorList>
            <person name="Alvarenga D.O."/>
            <person name="Fiore M.F."/>
            <person name="Varani A.M."/>
        </authorList>
    </citation>
    <scope>NUCLEOTIDE SEQUENCE [LARGE SCALE GENOMIC DNA]</scope>
    <source>
        <strain evidence="2 3">SPC951</strain>
    </source>
</reference>
<dbReference type="EMBL" id="QMEB01000256">
    <property type="protein sequence ID" value="NMG22412.1"/>
    <property type="molecule type" value="Genomic_DNA"/>
</dbReference>
<gene>
    <name evidence="2" type="ORF">DP116_24370</name>
</gene>
<feature type="domain" description="N-acetyltransferase" evidence="1">
    <location>
        <begin position="8"/>
        <end position="160"/>
    </location>
</feature>
<evidence type="ECO:0000313" key="3">
    <source>
        <dbReference type="Proteomes" id="UP000718564"/>
    </source>
</evidence>
<name>A0ABX1PG88_9CYAN</name>
<dbReference type="InterPro" id="IPR000182">
    <property type="entry name" value="GNAT_dom"/>
</dbReference>
<dbReference type="PROSITE" id="PS51186">
    <property type="entry name" value="GNAT"/>
    <property type="match status" value="1"/>
</dbReference>
<organism evidence="2 3">
    <name type="scientific">Brasilonema bromeliae SPC951</name>
    <dbReference type="NCBI Taxonomy" id="385972"/>
    <lineage>
        <taxon>Bacteria</taxon>
        <taxon>Bacillati</taxon>
        <taxon>Cyanobacteriota</taxon>
        <taxon>Cyanophyceae</taxon>
        <taxon>Nostocales</taxon>
        <taxon>Scytonemataceae</taxon>
        <taxon>Brasilonema</taxon>
        <taxon>Bromeliae group (in: Brasilonema)</taxon>
    </lineage>
</organism>
<dbReference type="Proteomes" id="UP000718564">
    <property type="component" value="Unassembled WGS sequence"/>
</dbReference>
<proteinExistence type="predicted"/>
<evidence type="ECO:0000313" key="2">
    <source>
        <dbReference type="EMBL" id="NMG22412.1"/>
    </source>
</evidence>
<dbReference type="Gene3D" id="3.40.630.30">
    <property type="match status" value="1"/>
</dbReference>
<evidence type="ECO:0000259" key="1">
    <source>
        <dbReference type="PROSITE" id="PS51186"/>
    </source>
</evidence>
<comment type="caution">
    <text evidence="2">The sequence shown here is derived from an EMBL/GenBank/DDBJ whole genome shotgun (WGS) entry which is preliminary data.</text>
</comment>
<sequence length="162" mass="18386">MSFIFSPMNFESACVILTWQYDEPYNFYNLDSGEISESVQQFLDPHNAYYTITNGHNDLIAYCCFGPDARVSGGDYSVEAVDVGLGIRPNLTRRGLGLRVVDAVMNFAQNKFTPILFRVTVADFNKQALRICEKAGFQTAQRFQRDLDGKDFVVLTLKDNER</sequence>
<protein>
    <submittedName>
        <fullName evidence="2">N-acetyltransferase</fullName>
    </submittedName>
</protein>
<dbReference type="RefSeq" id="WP_169157607.1">
    <property type="nucleotide sequence ID" value="NZ_CAWPJE010000257.1"/>
</dbReference>
<dbReference type="InterPro" id="IPR016181">
    <property type="entry name" value="Acyl_CoA_acyltransferase"/>
</dbReference>
<dbReference type="SUPFAM" id="SSF55729">
    <property type="entry name" value="Acyl-CoA N-acyltransferases (Nat)"/>
    <property type="match status" value="1"/>
</dbReference>